<accession>A0ABS8TE21</accession>
<organism evidence="1 2">
    <name type="scientific">Datura stramonium</name>
    <name type="common">Jimsonweed</name>
    <name type="synonym">Common thornapple</name>
    <dbReference type="NCBI Taxonomy" id="4076"/>
    <lineage>
        <taxon>Eukaryota</taxon>
        <taxon>Viridiplantae</taxon>
        <taxon>Streptophyta</taxon>
        <taxon>Embryophyta</taxon>
        <taxon>Tracheophyta</taxon>
        <taxon>Spermatophyta</taxon>
        <taxon>Magnoliopsida</taxon>
        <taxon>eudicotyledons</taxon>
        <taxon>Gunneridae</taxon>
        <taxon>Pentapetalae</taxon>
        <taxon>asterids</taxon>
        <taxon>lamiids</taxon>
        <taxon>Solanales</taxon>
        <taxon>Solanaceae</taxon>
        <taxon>Solanoideae</taxon>
        <taxon>Datureae</taxon>
        <taxon>Datura</taxon>
    </lineage>
</organism>
<evidence type="ECO:0000313" key="1">
    <source>
        <dbReference type="EMBL" id="MCD7469721.1"/>
    </source>
</evidence>
<keyword evidence="2" id="KW-1185">Reference proteome</keyword>
<sequence length="109" mass="12457">MLKEKRENWRQTYEIQWSPALGIVKHRSPPTAAIPAQAQGERVRNELEVFLLNWLGGLMLNCISPVSHQSTPVKGRLRRNSEFKALSHCLVPAFHLHIVGRDWKNIGVP</sequence>
<dbReference type="Proteomes" id="UP000823775">
    <property type="component" value="Unassembled WGS sequence"/>
</dbReference>
<evidence type="ECO:0000313" key="2">
    <source>
        <dbReference type="Proteomes" id="UP000823775"/>
    </source>
</evidence>
<dbReference type="EMBL" id="JACEIK010001475">
    <property type="protein sequence ID" value="MCD7469721.1"/>
    <property type="molecule type" value="Genomic_DNA"/>
</dbReference>
<protein>
    <submittedName>
        <fullName evidence="1">Uncharacterized protein</fullName>
    </submittedName>
</protein>
<comment type="caution">
    <text evidence="1">The sequence shown here is derived from an EMBL/GenBank/DDBJ whole genome shotgun (WGS) entry which is preliminary data.</text>
</comment>
<gene>
    <name evidence="1" type="ORF">HAX54_008892</name>
</gene>
<reference evidence="1 2" key="1">
    <citation type="journal article" date="2021" name="BMC Genomics">
        <title>Datura genome reveals duplications of psychoactive alkaloid biosynthetic genes and high mutation rate following tissue culture.</title>
        <authorList>
            <person name="Rajewski A."/>
            <person name="Carter-House D."/>
            <person name="Stajich J."/>
            <person name="Litt A."/>
        </authorList>
    </citation>
    <scope>NUCLEOTIDE SEQUENCE [LARGE SCALE GENOMIC DNA]</scope>
    <source>
        <strain evidence="1">AR-01</strain>
    </source>
</reference>
<proteinExistence type="predicted"/>
<name>A0ABS8TE21_DATST</name>